<dbReference type="GO" id="GO:0098542">
    <property type="term" value="P:defense response to other organism"/>
    <property type="evidence" value="ECO:0007669"/>
    <property type="project" value="TreeGrafter"/>
</dbReference>
<dbReference type="Gene3D" id="3.40.50.300">
    <property type="entry name" value="P-loop containing nucleotide triphosphate hydrolases"/>
    <property type="match status" value="1"/>
</dbReference>
<accession>A0A4Y7I9Q0</accession>
<dbReference type="PROSITE" id="PS51450">
    <property type="entry name" value="LRR"/>
    <property type="match status" value="1"/>
</dbReference>
<organism evidence="6 7">
    <name type="scientific">Papaver somniferum</name>
    <name type="common">Opium poppy</name>
    <dbReference type="NCBI Taxonomy" id="3469"/>
    <lineage>
        <taxon>Eukaryota</taxon>
        <taxon>Viridiplantae</taxon>
        <taxon>Streptophyta</taxon>
        <taxon>Embryophyta</taxon>
        <taxon>Tracheophyta</taxon>
        <taxon>Spermatophyta</taxon>
        <taxon>Magnoliopsida</taxon>
        <taxon>Ranunculales</taxon>
        <taxon>Papaveraceae</taxon>
        <taxon>Papaveroideae</taxon>
        <taxon>Papaver</taxon>
    </lineage>
</organism>
<evidence type="ECO:0000313" key="7">
    <source>
        <dbReference type="Proteomes" id="UP000316621"/>
    </source>
</evidence>
<sequence length="922" mass="104570">MLQLQVVNVAREAMMDDCETVAKKALRNKGRRDVVAAFRLVLGADAATMARQRVGAAFRLVLKSKKISLVEVLGSIQDIISSYFQLKDETSGGFGSLKRSLFSILDVLDAETSTEMKLIRHLRFQHINECSKDKYDDREESTAAMRNWMASLRMVLGKLNDAIDDIKSTTSTDLQREGNQSLSDLSITSLVDTLRATINNQPLDPHKDIRKLLRSTHSYILHRPEDENAVIELLLEPLVNVGIIPIVGDAGCGKSILAKLVYDNQRVKDHFDLIMWVSFSDSYPNVLKFSQRLIDSVSNSLPKNQEKKFRKKLKGVRKASATSEFNNLQTILGELLSKRKFLLVLDGVSTEFCCDWNVLRMSLSAGVNSSKILLTTRSSKVASLLGTVQPYYPLPLSYKDCCSLFNYFANGYTRDGTTASLPPPMELLHRFQDMVRLFKGFPSVVAGAGILVAACMEDTVKLQILEAMRSNELLTVPFTPDLLWAYHGLSSTHLKQCFAYCALFPKLHLFERRKLILLWMAEGFLRPKDGMRMEDVGFVYFAELLDKSFLQSKEHNFGESFYCMPEHVYSLAEYILFSGDGYIKLSTNNKRASAPSNVSEYARYSSFWHVTVNQQIVGVEAIYKSMGLNTLLLFNTQLPDSICNMTHLRFLDLSKNDINQLPAKLSMLRNLQTLIIDSNVKVLQFPAGMEKVPNLRHLDLGSRQPFVRPPGIEQLTNLQTLRTIAVVGYYRDEVWRTGVLRELVNLQELRVTIKLGNLDAKEKETNNQGILMNMKNLRKLELFWHPMKIENADNLLASFKPPTNVKHLVLDSCGGIQFPDWLGNPSQILRLSWCVDAILDEKYKDWGKMLKTAEEMEHLQWLVIVTLFTTFDLADKVSYHQWCNQKGRIHLKVVKSAAEGIFSANVDTLSFSLSWTCLPFQI</sequence>
<feature type="domain" description="Disease resistance R13L4/SHOC-2-like LRR" evidence="5">
    <location>
        <begin position="640"/>
        <end position="832"/>
    </location>
</feature>
<dbReference type="Gene3D" id="1.10.10.10">
    <property type="entry name" value="Winged helix-like DNA-binding domain superfamily/Winged helix DNA-binding domain"/>
    <property type="match status" value="1"/>
</dbReference>
<dbReference type="InterPro" id="IPR036388">
    <property type="entry name" value="WH-like_DNA-bd_sf"/>
</dbReference>
<dbReference type="Proteomes" id="UP000316621">
    <property type="component" value="Chromosome 1"/>
</dbReference>
<dbReference type="Pfam" id="PF23598">
    <property type="entry name" value="LRR_14"/>
    <property type="match status" value="1"/>
</dbReference>
<dbReference type="Gramene" id="RZC44361">
    <property type="protein sequence ID" value="RZC44361"/>
    <property type="gene ID" value="C5167_037317"/>
</dbReference>
<dbReference type="GO" id="GO:0043531">
    <property type="term" value="F:ADP binding"/>
    <property type="evidence" value="ECO:0007669"/>
    <property type="project" value="InterPro"/>
</dbReference>
<evidence type="ECO:0000256" key="1">
    <source>
        <dbReference type="ARBA" id="ARBA00022737"/>
    </source>
</evidence>
<keyword evidence="1" id="KW-0677">Repeat</keyword>
<dbReference type="InterPro" id="IPR055414">
    <property type="entry name" value="LRR_R13L4/SHOC2-like"/>
</dbReference>
<dbReference type="InterPro" id="IPR001611">
    <property type="entry name" value="Leu-rich_rpt"/>
</dbReference>
<dbReference type="SUPFAM" id="SSF52047">
    <property type="entry name" value="RNI-like"/>
    <property type="match status" value="1"/>
</dbReference>
<evidence type="ECO:0000259" key="5">
    <source>
        <dbReference type="Pfam" id="PF23598"/>
    </source>
</evidence>
<dbReference type="InterPro" id="IPR044974">
    <property type="entry name" value="Disease_R_plants"/>
</dbReference>
<dbReference type="Pfam" id="PF00931">
    <property type="entry name" value="NB-ARC"/>
    <property type="match status" value="1"/>
</dbReference>
<dbReference type="PANTHER" id="PTHR23155">
    <property type="entry name" value="DISEASE RESISTANCE PROTEIN RP"/>
    <property type="match status" value="1"/>
</dbReference>
<dbReference type="SUPFAM" id="SSF52540">
    <property type="entry name" value="P-loop containing nucleoside triphosphate hydrolases"/>
    <property type="match status" value="1"/>
</dbReference>
<keyword evidence="2" id="KW-0611">Plant defense</keyword>
<evidence type="ECO:0000259" key="4">
    <source>
        <dbReference type="Pfam" id="PF23559"/>
    </source>
</evidence>
<dbReference type="InterPro" id="IPR058922">
    <property type="entry name" value="WHD_DRP"/>
</dbReference>
<gene>
    <name evidence="6" type="ORF">C5167_037317</name>
</gene>
<dbReference type="Pfam" id="PF23559">
    <property type="entry name" value="WHD_DRP"/>
    <property type="match status" value="1"/>
</dbReference>
<proteinExistence type="predicted"/>
<evidence type="ECO:0000256" key="2">
    <source>
        <dbReference type="ARBA" id="ARBA00022821"/>
    </source>
</evidence>
<dbReference type="AlphaFoldDB" id="A0A4Y7I9Q0"/>
<dbReference type="PRINTS" id="PR00364">
    <property type="entry name" value="DISEASERSIST"/>
</dbReference>
<feature type="domain" description="Disease resistance protein winged helix" evidence="4">
    <location>
        <begin position="503"/>
        <end position="571"/>
    </location>
</feature>
<dbReference type="PANTHER" id="PTHR23155:SF1060">
    <property type="entry name" value="NBS-LRR DISEASE RESISTANCE PROTEIN"/>
    <property type="match status" value="1"/>
</dbReference>
<keyword evidence="7" id="KW-1185">Reference proteome</keyword>
<protein>
    <submittedName>
        <fullName evidence="6">Uncharacterized protein</fullName>
    </submittedName>
</protein>
<reference evidence="6 7" key="1">
    <citation type="journal article" date="2018" name="Science">
        <title>The opium poppy genome and morphinan production.</title>
        <authorList>
            <person name="Guo L."/>
            <person name="Winzer T."/>
            <person name="Yang X."/>
            <person name="Li Y."/>
            <person name="Ning Z."/>
            <person name="He Z."/>
            <person name="Teodor R."/>
            <person name="Lu Y."/>
            <person name="Bowser T.A."/>
            <person name="Graham I.A."/>
            <person name="Ye K."/>
        </authorList>
    </citation>
    <scope>NUCLEOTIDE SEQUENCE [LARGE SCALE GENOMIC DNA]</scope>
    <source>
        <strain evidence="7">cv. HN1</strain>
        <tissue evidence="6">Leaves</tissue>
    </source>
</reference>
<dbReference type="EMBL" id="CM010715">
    <property type="protein sequence ID" value="RZC44361.1"/>
    <property type="molecule type" value="Genomic_DNA"/>
</dbReference>
<dbReference type="Gene3D" id="3.80.10.10">
    <property type="entry name" value="Ribonuclease Inhibitor"/>
    <property type="match status" value="1"/>
</dbReference>
<dbReference type="InterPro" id="IPR032675">
    <property type="entry name" value="LRR_dom_sf"/>
</dbReference>
<evidence type="ECO:0000313" key="6">
    <source>
        <dbReference type="EMBL" id="RZC44361.1"/>
    </source>
</evidence>
<feature type="domain" description="NB-ARC" evidence="3">
    <location>
        <begin position="228"/>
        <end position="409"/>
    </location>
</feature>
<name>A0A4Y7I9Q0_PAPSO</name>
<dbReference type="InterPro" id="IPR002182">
    <property type="entry name" value="NB-ARC"/>
</dbReference>
<evidence type="ECO:0000259" key="3">
    <source>
        <dbReference type="Pfam" id="PF00931"/>
    </source>
</evidence>
<dbReference type="InterPro" id="IPR027417">
    <property type="entry name" value="P-loop_NTPase"/>
</dbReference>